<dbReference type="RefSeq" id="WP_136455993.1">
    <property type="nucleotide sequence ID" value="NZ_SRSF01000001.1"/>
</dbReference>
<gene>
    <name evidence="2" type="ORF">E4021_00795</name>
</gene>
<feature type="transmembrane region" description="Helical" evidence="1">
    <location>
        <begin position="7"/>
        <end position="28"/>
    </location>
</feature>
<keyword evidence="1" id="KW-0812">Transmembrane</keyword>
<protein>
    <recommendedName>
        <fullName evidence="4">RDD family protein</fullName>
    </recommendedName>
</protein>
<keyword evidence="3" id="KW-1185">Reference proteome</keyword>
<name>A0A4S4NPY5_9BACT</name>
<accession>A0A4S4NPY5</accession>
<dbReference type="AlphaFoldDB" id="A0A4S4NPY5"/>
<dbReference type="OrthoDB" id="1493548at2"/>
<evidence type="ECO:0000313" key="3">
    <source>
        <dbReference type="Proteomes" id="UP000308528"/>
    </source>
</evidence>
<evidence type="ECO:0000256" key="1">
    <source>
        <dbReference type="SAM" id="Phobius"/>
    </source>
</evidence>
<keyword evidence="1" id="KW-1133">Transmembrane helix</keyword>
<feature type="transmembrane region" description="Helical" evidence="1">
    <location>
        <begin position="48"/>
        <end position="67"/>
    </location>
</feature>
<comment type="caution">
    <text evidence="2">The sequence shown here is derived from an EMBL/GenBank/DDBJ whole genome shotgun (WGS) entry which is preliminary data.</text>
</comment>
<proteinExistence type="predicted"/>
<evidence type="ECO:0008006" key="4">
    <source>
        <dbReference type="Google" id="ProtNLM"/>
    </source>
</evidence>
<feature type="transmembrane region" description="Helical" evidence="1">
    <location>
        <begin position="99"/>
        <end position="118"/>
    </location>
</feature>
<keyword evidence="1" id="KW-0472">Membrane</keyword>
<sequence length="147" mass="16692">MGVFGRYLLYLADCAVMLAVIGVQFFIFRGELPIGYDTDRWLPILLEGGGSVMLTTLLGSTLYWTIVDFHPDLVDLRRSEIVSRDQEGKPGIETRILRSFLKAFSLFSAPILLLFAVFSEDNRFLHDYVAKTERRKIKAPRAEHGGH</sequence>
<dbReference type="Proteomes" id="UP000308528">
    <property type="component" value="Unassembled WGS sequence"/>
</dbReference>
<dbReference type="EMBL" id="SRSF01000001">
    <property type="protein sequence ID" value="THH41167.1"/>
    <property type="molecule type" value="Genomic_DNA"/>
</dbReference>
<reference evidence="2 3" key="1">
    <citation type="submission" date="2019-04" db="EMBL/GenBank/DDBJ databases">
        <title>Lewinella litorea sp. nov., isolated from a marine sand.</title>
        <authorList>
            <person name="Yoon J.-H."/>
        </authorList>
    </citation>
    <scope>NUCLEOTIDE SEQUENCE [LARGE SCALE GENOMIC DNA]</scope>
    <source>
        <strain evidence="2 3">HSMS-39</strain>
    </source>
</reference>
<evidence type="ECO:0000313" key="2">
    <source>
        <dbReference type="EMBL" id="THH41167.1"/>
    </source>
</evidence>
<organism evidence="2 3">
    <name type="scientific">Neolewinella litorea</name>
    <dbReference type="NCBI Taxonomy" id="2562452"/>
    <lineage>
        <taxon>Bacteria</taxon>
        <taxon>Pseudomonadati</taxon>
        <taxon>Bacteroidota</taxon>
        <taxon>Saprospiria</taxon>
        <taxon>Saprospirales</taxon>
        <taxon>Lewinellaceae</taxon>
        <taxon>Neolewinella</taxon>
    </lineage>
</organism>